<dbReference type="RefSeq" id="WP_274350573.1">
    <property type="nucleotide sequence ID" value="NZ_JAQZSM010000002.1"/>
</dbReference>
<dbReference type="Pfam" id="PF00072">
    <property type="entry name" value="Response_reg"/>
    <property type="match status" value="1"/>
</dbReference>
<evidence type="ECO:0000313" key="5">
    <source>
        <dbReference type="Proteomes" id="UP001431784"/>
    </source>
</evidence>
<dbReference type="InterPro" id="IPR011006">
    <property type="entry name" value="CheY-like_superfamily"/>
</dbReference>
<accession>A0ABT5T4G7</accession>
<dbReference type="SUPFAM" id="SSF52172">
    <property type="entry name" value="CheY-like"/>
    <property type="match status" value="1"/>
</dbReference>
<evidence type="ECO:0000313" key="4">
    <source>
        <dbReference type="EMBL" id="MDD7970016.1"/>
    </source>
</evidence>
<dbReference type="PROSITE" id="PS50110">
    <property type="entry name" value="RESPONSE_REGULATORY"/>
    <property type="match status" value="1"/>
</dbReference>
<evidence type="ECO:0000259" key="3">
    <source>
        <dbReference type="PROSITE" id="PS50110"/>
    </source>
</evidence>
<reference evidence="4" key="1">
    <citation type="submission" date="2023-02" db="EMBL/GenBank/DDBJ databases">
        <title>Description of Roseinatronobacter alkalisoli sp. nov., an alkaliphilic bacerium isolated from soda soil.</title>
        <authorList>
            <person name="Wei W."/>
        </authorList>
    </citation>
    <scope>NUCLEOTIDE SEQUENCE</scope>
    <source>
        <strain evidence="4">HJB301</strain>
    </source>
</reference>
<dbReference type="InterPro" id="IPR050595">
    <property type="entry name" value="Bact_response_regulator"/>
</dbReference>
<keyword evidence="5" id="KW-1185">Reference proteome</keyword>
<keyword evidence="1 2" id="KW-0597">Phosphoprotein</keyword>
<dbReference type="EMBL" id="JAQZSM010000002">
    <property type="protein sequence ID" value="MDD7970016.1"/>
    <property type="molecule type" value="Genomic_DNA"/>
</dbReference>
<dbReference type="SMART" id="SM00448">
    <property type="entry name" value="REC"/>
    <property type="match status" value="1"/>
</dbReference>
<protein>
    <submittedName>
        <fullName evidence="4">Response regulator</fullName>
    </submittedName>
</protein>
<comment type="caution">
    <text evidence="4">The sequence shown here is derived from an EMBL/GenBank/DDBJ whole genome shotgun (WGS) entry which is preliminary data.</text>
</comment>
<evidence type="ECO:0000256" key="2">
    <source>
        <dbReference type="PROSITE-ProRule" id="PRU00169"/>
    </source>
</evidence>
<gene>
    <name evidence="4" type="ORF">PUT78_02795</name>
</gene>
<organism evidence="4 5">
    <name type="scientific">Roseinatronobacter alkalisoli</name>
    <dbReference type="NCBI Taxonomy" id="3028235"/>
    <lineage>
        <taxon>Bacteria</taxon>
        <taxon>Pseudomonadati</taxon>
        <taxon>Pseudomonadota</taxon>
        <taxon>Alphaproteobacteria</taxon>
        <taxon>Rhodobacterales</taxon>
        <taxon>Paracoccaceae</taxon>
        <taxon>Roseinatronobacter</taxon>
    </lineage>
</organism>
<sequence>MNTPDTTWPMWRNIGALMVLPRQYAQGRTLLLVEDSHVASDAIRLMFRGAAARLRRVDTLRAARRHLELYTPDAVIVDIGLPDGCGLDLVRMLDRRRPRVALVVATSGQPEMEGLALDAGADHFLAKPVASMARFRDLLAPVFFDLWHQTPAGTSPRHDPAALRDDVHMACDLLRNAGCALRRGYALQFTEALGRSLHDDTIIAAVAGARESGAVANLVLLLRQRLREQPMI</sequence>
<feature type="domain" description="Response regulatory" evidence="3">
    <location>
        <begin position="29"/>
        <end position="142"/>
    </location>
</feature>
<dbReference type="Gene3D" id="3.40.50.2300">
    <property type="match status" value="1"/>
</dbReference>
<proteinExistence type="predicted"/>
<dbReference type="PANTHER" id="PTHR44591:SF3">
    <property type="entry name" value="RESPONSE REGULATORY DOMAIN-CONTAINING PROTEIN"/>
    <property type="match status" value="1"/>
</dbReference>
<feature type="modified residue" description="4-aspartylphosphate" evidence="2">
    <location>
        <position position="78"/>
    </location>
</feature>
<dbReference type="Proteomes" id="UP001431784">
    <property type="component" value="Unassembled WGS sequence"/>
</dbReference>
<dbReference type="PANTHER" id="PTHR44591">
    <property type="entry name" value="STRESS RESPONSE REGULATOR PROTEIN 1"/>
    <property type="match status" value="1"/>
</dbReference>
<evidence type="ECO:0000256" key="1">
    <source>
        <dbReference type="ARBA" id="ARBA00022553"/>
    </source>
</evidence>
<dbReference type="CDD" id="cd00156">
    <property type="entry name" value="REC"/>
    <property type="match status" value="1"/>
</dbReference>
<dbReference type="InterPro" id="IPR001789">
    <property type="entry name" value="Sig_transdc_resp-reg_receiver"/>
</dbReference>
<name>A0ABT5T4G7_9RHOB</name>